<evidence type="ECO:0000256" key="4">
    <source>
        <dbReference type="ARBA" id="ARBA00022801"/>
    </source>
</evidence>
<dbReference type="CDD" id="cd04852">
    <property type="entry name" value="Peptidases_S8_3"/>
    <property type="match status" value="1"/>
</dbReference>
<evidence type="ECO:0000259" key="11">
    <source>
        <dbReference type="Pfam" id="PF00082"/>
    </source>
</evidence>
<keyword evidence="4 8" id="KW-0378">Hydrolase</keyword>
<keyword evidence="15" id="KW-1185">Reference proteome</keyword>
<accession>A0A2I0VJP3</accession>
<dbReference type="GO" id="GO:0006508">
    <property type="term" value="P:proteolysis"/>
    <property type="evidence" value="ECO:0007669"/>
    <property type="project" value="UniProtKB-KW"/>
</dbReference>
<evidence type="ECO:0000256" key="2">
    <source>
        <dbReference type="ARBA" id="ARBA00022670"/>
    </source>
</evidence>
<evidence type="ECO:0000256" key="9">
    <source>
        <dbReference type="RuleBase" id="RU003355"/>
    </source>
</evidence>
<dbReference type="CDD" id="cd02120">
    <property type="entry name" value="PA_subtilisin_like"/>
    <property type="match status" value="1"/>
</dbReference>
<evidence type="ECO:0000256" key="8">
    <source>
        <dbReference type="PROSITE-ProRule" id="PRU01240"/>
    </source>
</evidence>
<dbReference type="Gene3D" id="3.40.50.200">
    <property type="entry name" value="Peptidase S8/S53 domain"/>
    <property type="match status" value="1"/>
</dbReference>
<feature type="chain" id="PRO_5014118161" evidence="10">
    <location>
        <begin position="28"/>
        <end position="822"/>
    </location>
</feature>
<gene>
    <name evidence="14" type="primary">SDD1</name>
    <name evidence="14" type="ORF">MA16_Dca022156</name>
</gene>
<dbReference type="PROSITE" id="PS00138">
    <property type="entry name" value="SUBTILASE_SER"/>
    <property type="match status" value="1"/>
</dbReference>
<feature type="active site" description="Charge relay system" evidence="7 8">
    <location>
        <position position="155"/>
    </location>
</feature>
<keyword evidence="6" id="KW-0325">Glycoprotein</keyword>
<keyword evidence="5 8" id="KW-0720">Serine protease</keyword>
<evidence type="ECO:0000256" key="5">
    <source>
        <dbReference type="ARBA" id="ARBA00022825"/>
    </source>
</evidence>
<dbReference type="EMBL" id="KZ503472">
    <property type="protein sequence ID" value="PKU63630.1"/>
    <property type="molecule type" value="Genomic_DNA"/>
</dbReference>
<dbReference type="InterPro" id="IPR023827">
    <property type="entry name" value="Peptidase_S8_Asp-AS"/>
</dbReference>
<protein>
    <submittedName>
        <fullName evidence="14">Subtilisin-like protease SDD1</fullName>
    </submittedName>
</protein>
<feature type="domain" description="Inhibitor I9" evidence="13">
    <location>
        <begin position="45"/>
        <end position="123"/>
    </location>
</feature>
<dbReference type="Gene3D" id="3.50.30.30">
    <property type="match status" value="1"/>
</dbReference>
<dbReference type="OrthoDB" id="10256524at2759"/>
<dbReference type="InterPro" id="IPR036852">
    <property type="entry name" value="Peptidase_S8/S53_dom_sf"/>
</dbReference>
<dbReference type="PRINTS" id="PR00723">
    <property type="entry name" value="SUBTILISIN"/>
</dbReference>
<dbReference type="InterPro" id="IPR045051">
    <property type="entry name" value="SBT"/>
</dbReference>
<evidence type="ECO:0000256" key="10">
    <source>
        <dbReference type="SAM" id="SignalP"/>
    </source>
</evidence>
<organism evidence="14 15">
    <name type="scientific">Dendrobium catenatum</name>
    <dbReference type="NCBI Taxonomy" id="906689"/>
    <lineage>
        <taxon>Eukaryota</taxon>
        <taxon>Viridiplantae</taxon>
        <taxon>Streptophyta</taxon>
        <taxon>Embryophyta</taxon>
        <taxon>Tracheophyta</taxon>
        <taxon>Spermatophyta</taxon>
        <taxon>Magnoliopsida</taxon>
        <taxon>Liliopsida</taxon>
        <taxon>Asparagales</taxon>
        <taxon>Orchidaceae</taxon>
        <taxon>Epidendroideae</taxon>
        <taxon>Malaxideae</taxon>
        <taxon>Dendrobiinae</taxon>
        <taxon>Dendrobium</taxon>
    </lineage>
</organism>
<dbReference type="InterPro" id="IPR034197">
    <property type="entry name" value="Peptidases_S8_3"/>
</dbReference>
<keyword evidence="3 10" id="KW-0732">Signal</keyword>
<evidence type="ECO:0000259" key="13">
    <source>
        <dbReference type="Pfam" id="PF05922"/>
    </source>
</evidence>
<dbReference type="Pfam" id="PF00082">
    <property type="entry name" value="Peptidase_S8"/>
    <property type="match status" value="1"/>
</dbReference>
<dbReference type="InterPro" id="IPR037045">
    <property type="entry name" value="S8pro/Inhibitor_I9_sf"/>
</dbReference>
<dbReference type="Proteomes" id="UP000233837">
    <property type="component" value="Unassembled WGS sequence"/>
</dbReference>
<dbReference type="Pfam" id="PF02225">
    <property type="entry name" value="PA"/>
    <property type="match status" value="1"/>
</dbReference>
<feature type="domain" description="PA" evidence="12">
    <location>
        <begin position="392"/>
        <end position="454"/>
    </location>
</feature>
<evidence type="ECO:0000256" key="6">
    <source>
        <dbReference type="ARBA" id="ARBA00023180"/>
    </source>
</evidence>
<dbReference type="PROSITE" id="PS00137">
    <property type="entry name" value="SUBTILASE_HIS"/>
    <property type="match status" value="1"/>
</dbReference>
<dbReference type="InterPro" id="IPR010259">
    <property type="entry name" value="S8pro/Inhibitor_I9"/>
</dbReference>
<comment type="similarity">
    <text evidence="1 8 9">Belongs to the peptidase S8 family.</text>
</comment>
<dbReference type="InterPro" id="IPR022398">
    <property type="entry name" value="Peptidase_S8_His-AS"/>
</dbReference>
<sequence>MEKCSPIVSFLLVELLLLQLLIQSSNSQLLPIVDDVLGRHGTQVYIIDVERQEQHDLLSDGDLESFHRSFLPNSTLDSGQPRLVYSYRHVLSGFAAHLTPGELEVVKSKPGFLYAQCDRRYQLATTYTPKYLGLTTYNAWGSSMMGQGLIIGVIDTGIKPRHPSFKDTNMPPKPPITKWKGNCSYTGFPCNNKIIGAKAFYGGTHPSPEDTDGHGTHVASTAAGNFVKDANVLGMAKGDPASGMAPMAHLSIYKVCYQKVGCDGADTYAAIDQAIKDGVDIISMSISGYHNATLYEDSISRGSMAAIQYGIIPVAAAGNDGPKTGTLCHSAPWVLTVGASTTDRRISSIVELGDGRTFLGESAYQPSNWNSNTKWQLEYPGKNGDINARCCVPSELANWNLRGKIVICEACLVKDEEKGKAAYLAGADGMIVLNQPAQGHTTSSPAHILPASNIGHPARVEILDYYFNNQPYAFASIHFQGTKFGFIPSPAVASFSSRGPSRMNGGIIKPDVLAPGVNILAAWPRDVGPNPNPLATHTFNFESGTSMATPHVSGIVALVRSKHRGWTPAEIISAIVTTAVDSWSNSGDLIVDDNSYKTAGIYATGAGQVNPTRAMDPGLVFGLTLNDYIGYLCGLGYNDQEKSRSKFRQFLFRRCIVIIISFINGKKKTDGNSDPFPSHILGCLYLPYFSIITEDFHLCLSWPLSQMEQCSSPIVLLLLIELLLLQLLIQTSNSQLLPTVDDVLGRHGTQVYIIDVEKHEQHDLLNHGDLESFHRSFLSNSILNSGKPWLVYSYHHVLSGYAARLTSGELEVVKSKPGFLYE</sequence>
<feature type="active site" description="Charge relay system" evidence="7 8">
    <location>
        <position position="546"/>
    </location>
</feature>
<reference evidence="14 15" key="2">
    <citation type="journal article" date="2017" name="Nature">
        <title>The Apostasia genome and the evolution of orchids.</title>
        <authorList>
            <person name="Zhang G.Q."/>
            <person name="Liu K.W."/>
            <person name="Li Z."/>
            <person name="Lohaus R."/>
            <person name="Hsiao Y.Y."/>
            <person name="Niu S.C."/>
            <person name="Wang J.Y."/>
            <person name="Lin Y.C."/>
            <person name="Xu Q."/>
            <person name="Chen L.J."/>
            <person name="Yoshida K."/>
            <person name="Fujiwara S."/>
            <person name="Wang Z.W."/>
            <person name="Zhang Y.Q."/>
            <person name="Mitsuda N."/>
            <person name="Wang M."/>
            <person name="Liu G.H."/>
            <person name="Pecoraro L."/>
            <person name="Huang H.X."/>
            <person name="Xiao X.J."/>
            <person name="Lin M."/>
            <person name="Wu X.Y."/>
            <person name="Wu W.L."/>
            <person name="Chen Y.Y."/>
            <person name="Chang S.B."/>
            <person name="Sakamoto S."/>
            <person name="Ohme-Takagi M."/>
            <person name="Yagi M."/>
            <person name="Zeng S.J."/>
            <person name="Shen C.Y."/>
            <person name="Yeh C.M."/>
            <person name="Luo Y.B."/>
            <person name="Tsai W.C."/>
            <person name="Van de Peer Y."/>
            <person name="Liu Z.J."/>
        </authorList>
    </citation>
    <scope>NUCLEOTIDE SEQUENCE [LARGE SCALE GENOMIC DNA]</scope>
    <source>
        <tissue evidence="14">The whole plant</tissue>
    </source>
</reference>
<dbReference type="PROSITE" id="PS00136">
    <property type="entry name" value="SUBTILASE_ASP"/>
    <property type="match status" value="1"/>
</dbReference>
<dbReference type="InterPro" id="IPR023828">
    <property type="entry name" value="Peptidase_S8_Ser-AS"/>
</dbReference>
<dbReference type="SUPFAM" id="SSF52743">
    <property type="entry name" value="Subtilisin-like"/>
    <property type="match status" value="1"/>
</dbReference>
<evidence type="ECO:0000313" key="14">
    <source>
        <dbReference type="EMBL" id="PKU63630.1"/>
    </source>
</evidence>
<dbReference type="InterPro" id="IPR003137">
    <property type="entry name" value="PA_domain"/>
</dbReference>
<keyword evidence="2 8" id="KW-0645">Protease</keyword>
<dbReference type="InterPro" id="IPR000209">
    <property type="entry name" value="Peptidase_S8/S53_dom"/>
</dbReference>
<evidence type="ECO:0000256" key="7">
    <source>
        <dbReference type="PIRSR" id="PIRSR615500-1"/>
    </source>
</evidence>
<dbReference type="InterPro" id="IPR015500">
    <property type="entry name" value="Peptidase_S8_subtilisin-rel"/>
</dbReference>
<dbReference type="AlphaFoldDB" id="A0A2I0VJP3"/>
<proteinExistence type="inferred from homology"/>
<dbReference type="GO" id="GO:0004252">
    <property type="term" value="F:serine-type endopeptidase activity"/>
    <property type="evidence" value="ECO:0007669"/>
    <property type="project" value="UniProtKB-UniRule"/>
</dbReference>
<name>A0A2I0VJP3_9ASPA</name>
<reference evidence="14 15" key="1">
    <citation type="journal article" date="2016" name="Sci. Rep.">
        <title>The Dendrobium catenatum Lindl. genome sequence provides insights into polysaccharide synthase, floral development and adaptive evolution.</title>
        <authorList>
            <person name="Zhang G.Q."/>
            <person name="Xu Q."/>
            <person name="Bian C."/>
            <person name="Tsai W.C."/>
            <person name="Yeh C.M."/>
            <person name="Liu K.W."/>
            <person name="Yoshida K."/>
            <person name="Zhang L.S."/>
            <person name="Chang S.B."/>
            <person name="Chen F."/>
            <person name="Shi Y."/>
            <person name="Su Y.Y."/>
            <person name="Zhang Y.Q."/>
            <person name="Chen L.J."/>
            <person name="Yin Y."/>
            <person name="Lin M."/>
            <person name="Huang H."/>
            <person name="Deng H."/>
            <person name="Wang Z.W."/>
            <person name="Zhu S.L."/>
            <person name="Zhao X."/>
            <person name="Deng C."/>
            <person name="Niu S.C."/>
            <person name="Huang J."/>
            <person name="Wang M."/>
            <person name="Liu G.H."/>
            <person name="Yang H.J."/>
            <person name="Xiao X.J."/>
            <person name="Hsiao Y.Y."/>
            <person name="Wu W.L."/>
            <person name="Chen Y.Y."/>
            <person name="Mitsuda N."/>
            <person name="Ohme-Takagi M."/>
            <person name="Luo Y.B."/>
            <person name="Van de Peer Y."/>
            <person name="Liu Z.J."/>
        </authorList>
    </citation>
    <scope>NUCLEOTIDE SEQUENCE [LARGE SCALE GENOMIC DNA]</scope>
    <source>
        <tissue evidence="14">The whole plant</tissue>
    </source>
</reference>
<feature type="domain" description="Peptidase S8/S53" evidence="11">
    <location>
        <begin position="146"/>
        <end position="582"/>
    </location>
</feature>
<feature type="signal peptide" evidence="10">
    <location>
        <begin position="1"/>
        <end position="27"/>
    </location>
</feature>
<feature type="active site" description="Charge relay system" evidence="7 8">
    <location>
        <position position="214"/>
    </location>
</feature>
<evidence type="ECO:0000256" key="3">
    <source>
        <dbReference type="ARBA" id="ARBA00022729"/>
    </source>
</evidence>
<dbReference type="Pfam" id="PF05922">
    <property type="entry name" value="Inhibitor_I9"/>
    <property type="match status" value="2"/>
</dbReference>
<evidence type="ECO:0000313" key="15">
    <source>
        <dbReference type="Proteomes" id="UP000233837"/>
    </source>
</evidence>
<dbReference type="PANTHER" id="PTHR10795">
    <property type="entry name" value="PROPROTEIN CONVERTASE SUBTILISIN/KEXIN"/>
    <property type="match status" value="1"/>
</dbReference>
<dbReference type="PROSITE" id="PS51892">
    <property type="entry name" value="SUBTILASE"/>
    <property type="match status" value="1"/>
</dbReference>
<feature type="domain" description="Inhibitor I9" evidence="13">
    <location>
        <begin position="751"/>
        <end position="820"/>
    </location>
</feature>
<evidence type="ECO:0000259" key="12">
    <source>
        <dbReference type="Pfam" id="PF02225"/>
    </source>
</evidence>
<evidence type="ECO:0000256" key="1">
    <source>
        <dbReference type="ARBA" id="ARBA00011073"/>
    </source>
</evidence>
<dbReference type="Gene3D" id="3.30.70.80">
    <property type="entry name" value="Peptidase S8 propeptide/proteinase inhibitor I9"/>
    <property type="match status" value="2"/>
</dbReference>